<evidence type="ECO:0000256" key="1">
    <source>
        <dbReference type="SAM" id="MobiDB-lite"/>
    </source>
</evidence>
<feature type="compositionally biased region" description="Low complexity" evidence="1">
    <location>
        <begin position="487"/>
        <end position="501"/>
    </location>
</feature>
<feature type="region of interest" description="Disordered" evidence="1">
    <location>
        <begin position="481"/>
        <end position="633"/>
    </location>
</feature>
<comment type="caution">
    <text evidence="3">The sequence shown here is derived from an EMBL/GenBank/DDBJ whole genome shotgun (WGS) entry which is preliminary data.</text>
</comment>
<sequence>MAAGPLLGAEFSLATLLAPLPATAFGDVARVLSAAPSALAVPFVKTLAERNHGVELADNTVTNVLWKLGHYGGIGRGVDYDFNNPRLKDLQKLAPSAPTIQVHSNHGVCPRCRRAELQRCSPKTSSRVPFNIKRRNGVGMILETRCRVYTMGAGIQNASFSEEYCPKCSLCFLGQWQCEKRDRSSGRGTYGRMTNIKLVAGISPLKYFVVPRDRAWYAVDAKLLQFLADELRRGGGTFNSAVLAWSEQRAEIAQRGLIPGEDLALLRANGVRLEDAWYGRHAVRLAGCAASDVKWSFTRCGLESTLLALAHAVRRAHLQRAVDRARGCPKCAGELLVLLDEKYGARRFICGGLDGYESMGTLQMELYTGCLQNAPAGRFFCAQCQTRRVGQNNLTPQTQILGVAPAESREGSSLKYLVRCSDPGNPSESFDAFLPRAEVPPELLAAYEKSLLPAHGDHGSQKARPAWLKGHRQVTRWLKGQMQACQGGARSDASAAPRARGAGAGAAGRAGAAPGGAAAAVAPPRRRPAPADQEPQRPGKRAATAPRRAGRVGPAAARSTAAQTASSSAGGGDNAAGASAATARSRRPGAAGLPGKRAAPAPKRAGRVGPAAARPTAAQTASSSAGGGGDAAGTKRKQCRGWLALNAQEEQSILACGVDKLQDSDKIRRCTGGIMTAVTSCGWLMDWMELTRGESIEVVYAFALRLHKDAQDLGCVIGWLGYDNACKLLSMARVKKDDCLPWTKSLAEEVRIVLDGFHRDNHTWCLNALPEVDPLQPVNAKFLESKNTEACEQLNAWISPRTRVCLEMTRAHFQLHWRISWLIRRFRRDPWLSLGDRL</sequence>
<gene>
    <name evidence="3" type="ORF">PCOR1329_LOCUS74562</name>
</gene>
<dbReference type="EMBL" id="CAUYUJ010020117">
    <property type="protein sequence ID" value="CAK0895965.1"/>
    <property type="molecule type" value="Genomic_DNA"/>
</dbReference>
<reference evidence="3" key="1">
    <citation type="submission" date="2023-10" db="EMBL/GenBank/DDBJ databases">
        <authorList>
            <person name="Chen Y."/>
            <person name="Shah S."/>
            <person name="Dougan E. K."/>
            <person name="Thang M."/>
            <person name="Chan C."/>
        </authorList>
    </citation>
    <scope>NUCLEOTIDE SEQUENCE [LARGE SCALE GENOMIC DNA]</scope>
</reference>
<dbReference type="Proteomes" id="UP001189429">
    <property type="component" value="Unassembled WGS sequence"/>
</dbReference>
<feature type="signal peptide" evidence="2">
    <location>
        <begin position="1"/>
        <end position="24"/>
    </location>
</feature>
<feature type="compositionally biased region" description="Low complexity" evidence="1">
    <location>
        <begin position="575"/>
        <end position="624"/>
    </location>
</feature>
<protein>
    <recommendedName>
        <fullName evidence="5">DNA-directed DNA polymerase</fullName>
    </recommendedName>
</protein>
<name>A0ABN9X907_9DINO</name>
<organism evidence="3 4">
    <name type="scientific">Prorocentrum cordatum</name>
    <dbReference type="NCBI Taxonomy" id="2364126"/>
    <lineage>
        <taxon>Eukaryota</taxon>
        <taxon>Sar</taxon>
        <taxon>Alveolata</taxon>
        <taxon>Dinophyceae</taxon>
        <taxon>Prorocentrales</taxon>
        <taxon>Prorocentraceae</taxon>
        <taxon>Prorocentrum</taxon>
    </lineage>
</organism>
<accession>A0ABN9X907</accession>
<feature type="compositionally biased region" description="Low complexity" evidence="1">
    <location>
        <begin position="509"/>
        <end position="523"/>
    </location>
</feature>
<evidence type="ECO:0000313" key="3">
    <source>
        <dbReference type="EMBL" id="CAK0895965.1"/>
    </source>
</evidence>
<evidence type="ECO:0000313" key="4">
    <source>
        <dbReference type="Proteomes" id="UP001189429"/>
    </source>
</evidence>
<keyword evidence="4" id="KW-1185">Reference proteome</keyword>
<keyword evidence="2" id="KW-0732">Signal</keyword>
<evidence type="ECO:0008006" key="5">
    <source>
        <dbReference type="Google" id="ProtNLM"/>
    </source>
</evidence>
<proteinExistence type="predicted"/>
<evidence type="ECO:0000256" key="2">
    <source>
        <dbReference type="SAM" id="SignalP"/>
    </source>
</evidence>
<feature type="compositionally biased region" description="Low complexity" evidence="1">
    <location>
        <begin position="541"/>
        <end position="568"/>
    </location>
</feature>
<feature type="chain" id="PRO_5047048670" description="DNA-directed DNA polymerase" evidence="2">
    <location>
        <begin position="25"/>
        <end position="838"/>
    </location>
</feature>